<dbReference type="EMBL" id="STGX01000016">
    <property type="protein sequence ID" value="THV25995.1"/>
    <property type="molecule type" value="Genomic_DNA"/>
</dbReference>
<evidence type="ECO:0000313" key="2">
    <source>
        <dbReference type="Proteomes" id="UP000305792"/>
    </source>
</evidence>
<dbReference type="AlphaFoldDB" id="A0A4S8P8S2"/>
<protein>
    <submittedName>
        <fullName evidence="1">Uncharacterized protein</fullName>
    </submittedName>
</protein>
<accession>A0A4S8P8S2</accession>
<comment type="caution">
    <text evidence="1">The sequence shown here is derived from an EMBL/GenBank/DDBJ whole genome shotgun (WGS) entry which is preliminary data.</text>
</comment>
<name>A0A4S8P8S2_9ACTN</name>
<reference evidence="1 2" key="1">
    <citation type="journal article" date="2018" name="Int. J. Syst. Evol. Microbiol.">
        <title>Glycomyces paridis sp. nov., isolated from the medicinal plant Paris polyphylla.</title>
        <authorList>
            <person name="Fang X.M."/>
            <person name="Bai J.L."/>
            <person name="Su J."/>
            <person name="Zhao L.L."/>
            <person name="Liu H.Y."/>
            <person name="Ma B.P."/>
            <person name="Zhang Y.Q."/>
            <person name="Yu L.Y."/>
        </authorList>
    </citation>
    <scope>NUCLEOTIDE SEQUENCE [LARGE SCALE GENOMIC DNA]</scope>
    <source>
        <strain evidence="1 2">CPCC 204357</strain>
    </source>
</reference>
<sequence>MTWPPREQGACEPGCTCTDTPAPSAPVYPNEPLRECGVTGCIHCDIVYPVPGGGDRLPTRKATT</sequence>
<proteinExistence type="predicted"/>
<dbReference type="OrthoDB" id="9793736at2"/>
<dbReference type="Proteomes" id="UP000305792">
    <property type="component" value="Unassembled WGS sequence"/>
</dbReference>
<gene>
    <name evidence="1" type="ORF">E9998_19875</name>
</gene>
<evidence type="ECO:0000313" key="1">
    <source>
        <dbReference type="EMBL" id="THV25995.1"/>
    </source>
</evidence>
<dbReference type="RefSeq" id="WP_136531443.1">
    <property type="nucleotide sequence ID" value="NZ_STGX01000016.1"/>
</dbReference>
<keyword evidence="2" id="KW-1185">Reference proteome</keyword>
<organism evidence="1 2">
    <name type="scientific">Glycomyces paridis</name>
    <dbReference type="NCBI Taxonomy" id="2126555"/>
    <lineage>
        <taxon>Bacteria</taxon>
        <taxon>Bacillati</taxon>
        <taxon>Actinomycetota</taxon>
        <taxon>Actinomycetes</taxon>
        <taxon>Glycomycetales</taxon>
        <taxon>Glycomycetaceae</taxon>
        <taxon>Glycomyces</taxon>
    </lineage>
</organism>